<keyword evidence="6" id="KW-0732">Signal</keyword>
<proteinExistence type="predicted"/>
<keyword evidence="9" id="KW-0472">Membrane</keyword>
<sequence>MSGPLPFVDHMAGMGLNDGITRRVPGVFLTSVRSDLSKKCFKIFGGIKMKKILLCSAALVGVAFAAAPAMAQVDVTVGGHTKNYLGWADNSGDTHDFDMLRESELHFNAEGTADNGLTYGFHAELEADGGDDADTVEESYLYLASSLGRVNLGSEDGAAYLLQVAAPSADSNVDGLRQYINPFDFTGDFTSADGLDYDNDLTGYSEKITYLSPNWSGLQFGLSYTPEIEDITDEDSDADINSASGLAGFSEDVIGAAYEGAVRYEGTFNNVGYALGGGYTQGDSSDTNEWNIGADFDIGAFGLGAAYTELEVDEGDVDVDTLVLGADYTTGPFQFGASYMNKDADDELEADRYATGVVYTVTQGLTLRGSLQYVDVDTTGSDDDDKVAVLGGVQFNF</sequence>
<accession>A0A2W5MYD2</accession>
<dbReference type="PANTHER" id="PTHR34501">
    <property type="entry name" value="PROTEIN YDDL-RELATED"/>
    <property type="match status" value="1"/>
</dbReference>
<dbReference type="InterPro" id="IPR023614">
    <property type="entry name" value="Porin_dom_sf"/>
</dbReference>
<evidence type="ECO:0000256" key="9">
    <source>
        <dbReference type="ARBA" id="ARBA00023136"/>
    </source>
</evidence>
<keyword evidence="5" id="KW-0812">Transmembrane</keyword>
<dbReference type="GO" id="GO:0009279">
    <property type="term" value="C:cell outer membrane"/>
    <property type="evidence" value="ECO:0007669"/>
    <property type="project" value="UniProtKB-SubCell"/>
</dbReference>
<evidence type="ECO:0000313" key="13">
    <source>
        <dbReference type="Proteomes" id="UP000249417"/>
    </source>
</evidence>
<evidence type="ECO:0000256" key="7">
    <source>
        <dbReference type="ARBA" id="ARBA00023065"/>
    </source>
</evidence>
<dbReference type="EMBL" id="QFQB01000029">
    <property type="protein sequence ID" value="PZQ46271.1"/>
    <property type="molecule type" value="Genomic_DNA"/>
</dbReference>
<organism evidence="12 13">
    <name type="scientific">Micavibrio aeruginosavorus</name>
    <dbReference type="NCBI Taxonomy" id="349221"/>
    <lineage>
        <taxon>Bacteria</taxon>
        <taxon>Pseudomonadati</taxon>
        <taxon>Bdellovibrionota</taxon>
        <taxon>Bdellovibrionia</taxon>
        <taxon>Bdellovibrionales</taxon>
        <taxon>Pseudobdellovibrionaceae</taxon>
        <taxon>Micavibrio</taxon>
    </lineage>
</organism>
<dbReference type="Gene3D" id="2.40.160.10">
    <property type="entry name" value="Porin"/>
    <property type="match status" value="1"/>
</dbReference>
<keyword evidence="3" id="KW-0813">Transport</keyword>
<comment type="caution">
    <text evidence="12">The sequence shown here is derived from an EMBL/GenBank/DDBJ whole genome shotgun (WGS) entry which is preliminary data.</text>
</comment>
<evidence type="ECO:0000313" key="12">
    <source>
        <dbReference type="EMBL" id="PZQ46271.1"/>
    </source>
</evidence>
<dbReference type="PANTHER" id="PTHR34501:SF9">
    <property type="entry name" value="MAJOR OUTER MEMBRANE PROTEIN P.IA"/>
    <property type="match status" value="1"/>
</dbReference>
<evidence type="ECO:0000256" key="6">
    <source>
        <dbReference type="ARBA" id="ARBA00022729"/>
    </source>
</evidence>
<protein>
    <submittedName>
        <fullName evidence="12">Porin</fullName>
    </submittedName>
</protein>
<keyword evidence="7" id="KW-0406">Ion transport</keyword>
<dbReference type="GO" id="GO:0006811">
    <property type="term" value="P:monoatomic ion transport"/>
    <property type="evidence" value="ECO:0007669"/>
    <property type="project" value="UniProtKB-KW"/>
</dbReference>
<feature type="domain" description="Porin" evidence="11">
    <location>
        <begin position="58"/>
        <end position="378"/>
    </location>
</feature>
<evidence type="ECO:0000256" key="5">
    <source>
        <dbReference type="ARBA" id="ARBA00022692"/>
    </source>
</evidence>
<dbReference type="Pfam" id="PF13609">
    <property type="entry name" value="Porin_4"/>
    <property type="match status" value="1"/>
</dbReference>
<dbReference type="InterPro" id="IPR033900">
    <property type="entry name" value="Gram_neg_porin_domain"/>
</dbReference>
<keyword evidence="10" id="KW-0998">Cell outer membrane</keyword>
<comment type="subcellular location">
    <subcellularLocation>
        <location evidence="1">Cell outer membrane</location>
        <topology evidence="1">Multi-pass membrane protein</topology>
    </subcellularLocation>
</comment>
<evidence type="ECO:0000256" key="3">
    <source>
        <dbReference type="ARBA" id="ARBA00022448"/>
    </source>
</evidence>
<evidence type="ECO:0000256" key="1">
    <source>
        <dbReference type="ARBA" id="ARBA00004571"/>
    </source>
</evidence>
<evidence type="ECO:0000256" key="10">
    <source>
        <dbReference type="ARBA" id="ARBA00023237"/>
    </source>
</evidence>
<dbReference type="GO" id="GO:0015288">
    <property type="term" value="F:porin activity"/>
    <property type="evidence" value="ECO:0007669"/>
    <property type="project" value="UniProtKB-KW"/>
</dbReference>
<evidence type="ECO:0000259" key="11">
    <source>
        <dbReference type="Pfam" id="PF13609"/>
    </source>
</evidence>
<evidence type="ECO:0000256" key="8">
    <source>
        <dbReference type="ARBA" id="ARBA00023114"/>
    </source>
</evidence>
<keyword evidence="4" id="KW-1134">Transmembrane beta strand</keyword>
<dbReference type="Proteomes" id="UP000249417">
    <property type="component" value="Unassembled WGS sequence"/>
</dbReference>
<comment type="subunit">
    <text evidence="2">Homotrimer.</text>
</comment>
<evidence type="ECO:0000256" key="4">
    <source>
        <dbReference type="ARBA" id="ARBA00022452"/>
    </source>
</evidence>
<dbReference type="InterPro" id="IPR050298">
    <property type="entry name" value="Gram-neg_bact_OMP"/>
</dbReference>
<dbReference type="SUPFAM" id="SSF56935">
    <property type="entry name" value="Porins"/>
    <property type="match status" value="1"/>
</dbReference>
<dbReference type="AlphaFoldDB" id="A0A2W5MYD2"/>
<dbReference type="GO" id="GO:0046930">
    <property type="term" value="C:pore complex"/>
    <property type="evidence" value="ECO:0007669"/>
    <property type="project" value="UniProtKB-KW"/>
</dbReference>
<name>A0A2W5MYD2_9BACT</name>
<gene>
    <name evidence="12" type="ORF">DI551_05455</name>
</gene>
<evidence type="ECO:0000256" key="2">
    <source>
        <dbReference type="ARBA" id="ARBA00011233"/>
    </source>
</evidence>
<keyword evidence="8" id="KW-0626">Porin</keyword>
<reference evidence="12 13" key="1">
    <citation type="submission" date="2017-08" db="EMBL/GenBank/DDBJ databases">
        <title>Infants hospitalized years apart are colonized by the same room-sourced microbial strains.</title>
        <authorList>
            <person name="Brooks B."/>
            <person name="Olm M.R."/>
            <person name="Firek B.A."/>
            <person name="Baker R."/>
            <person name="Thomas B.C."/>
            <person name="Morowitz M.J."/>
            <person name="Banfield J.F."/>
        </authorList>
    </citation>
    <scope>NUCLEOTIDE SEQUENCE [LARGE SCALE GENOMIC DNA]</scope>
    <source>
        <strain evidence="12">S2_005_002_R2_29</strain>
    </source>
</reference>